<evidence type="ECO:0000313" key="1">
    <source>
        <dbReference type="EMBL" id="TQR97355.1"/>
    </source>
</evidence>
<dbReference type="RefSeq" id="WP_142613868.1">
    <property type="nucleotide sequence ID" value="NZ_VIJZ01000008.1"/>
</dbReference>
<reference evidence="1 2" key="1">
    <citation type="submission" date="2019-07" db="EMBL/GenBank/DDBJ databases">
        <title>Paenibacillus ottowii sp. nov. isolated from a fermentation system processing bovine manure.</title>
        <authorList>
            <person name="Velazquez L.F."/>
            <person name="Rajbanshi S."/>
            <person name="Guan S."/>
            <person name="Hinchee M."/>
            <person name="Welsh A."/>
        </authorList>
    </citation>
    <scope>NUCLEOTIDE SEQUENCE [LARGE SCALE GENOMIC DNA]</scope>
    <source>
        <strain evidence="1 2">MS2379</strain>
    </source>
</reference>
<dbReference type="Proteomes" id="UP000319219">
    <property type="component" value="Unassembled WGS sequence"/>
</dbReference>
<evidence type="ECO:0000313" key="2">
    <source>
        <dbReference type="Proteomes" id="UP000319219"/>
    </source>
</evidence>
<name>A0ABY3B785_9BACL</name>
<organism evidence="1 2">
    <name type="scientific">Paenibacillus ottowii</name>
    <dbReference type="NCBI Taxonomy" id="2315729"/>
    <lineage>
        <taxon>Bacteria</taxon>
        <taxon>Bacillati</taxon>
        <taxon>Bacillota</taxon>
        <taxon>Bacilli</taxon>
        <taxon>Bacillales</taxon>
        <taxon>Paenibacillaceae</taxon>
        <taxon>Paenibacillus</taxon>
    </lineage>
</organism>
<gene>
    <name evidence="1" type="ORF">FKV70_19170</name>
</gene>
<accession>A0ABY3B785</accession>
<proteinExistence type="predicted"/>
<dbReference type="EMBL" id="VIJZ01000008">
    <property type="protein sequence ID" value="TQR97355.1"/>
    <property type="molecule type" value="Genomic_DNA"/>
</dbReference>
<comment type="caution">
    <text evidence="1">The sequence shown here is derived from an EMBL/GenBank/DDBJ whole genome shotgun (WGS) entry which is preliminary data.</text>
</comment>
<keyword evidence="2" id="KW-1185">Reference proteome</keyword>
<sequence length="76" mass="8310">MAKHPKEIENRVVTPFPFKRPESTNAVICKCGCGCEINTSIDSYIIVDGDLFLDDGCVTNWVLKEAGGRRVYGGAC</sequence>
<protein>
    <submittedName>
        <fullName evidence="1">Uncharacterized protein</fullName>
    </submittedName>
</protein>